<feature type="region of interest" description="Disordered" evidence="1">
    <location>
        <begin position="1"/>
        <end position="22"/>
    </location>
</feature>
<keyword evidence="3" id="KW-0436">Ligase</keyword>
<evidence type="ECO:0000256" key="1">
    <source>
        <dbReference type="SAM" id="MobiDB-lite"/>
    </source>
</evidence>
<dbReference type="InterPro" id="IPR014144">
    <property type="entry name" value="LigD_PE_domain"/>
</dbReference>
<evidence type="ECO:0000313" key="3">
    <source>
        <dbReference type="EMBL" id="MFC4337672.1"/>
    </source>
</evidence>
<dbReference type="RefSeq" id="WP_380624896.1">
    <property type="nucleotide sequence ID" value="NZ_JBHSDK010000058.1"/>
</dbReference>
<reference evidence="4" key="1">
    <citation type="journal article" date="2019" name="Int. J. Syst. Evol. Microbiol.">
        <title>The Global Catalogue of Microorganisms (GCM) 10K type strain sequencing project: providing services to taxonomists for standard genome sequencing and annotation.</title>
        <authorList>
            <consortium name="The Broad Institute Genomics Platform"/>
            <consortium name="The Broad Institute Genome Sequencing Center for Infectious Disease"/>
            <person name="Wu L."/>
            <person name="Ma J."/>
        </authorList>
    </citation>
    <scope>NUCLEOTIDE SEQUENCE [LARGE SCALE GENOMIC DNA]</scope>
    <source>
        <strain evidence="4">IBRC-M 10908</strain>
    </source>
</reference>
<feature type="domain" description="DNA ligase D 3'-phosphoesterase" evidence="2">
    <location>
        <begin position="1"/>
        <end position="74"/>
    </location>
</feature>
<organism evidence="3 4">
    <name type="scientific">Salininema proteolyticum</name>
    <dbReference type="NCBI Taxonomy" id="1607685"/>
    <lineage>
        <taxon>Bacteria</taxon>
        <taxon>Bacillati</taxon>
        <taxon>Actinomycetota</taxon>
        <taxon>Actinomycetes</taxon>
        <taxon>Glycomycetales</taxon>
        <taxon>Glycomycetaceae</taxon>
        <taxon>Salininema</taxon>
    </lineage>
</organism>
<keyword evidence="4" id="KW-1185">Reference proteome</keyword>
<name>A0ABV8U4C0_9ACTN</name>
<evidence type="ECO:0000259" key="2">
    <source>
        <dbReference type="Pfam" id="PF13298"/>
    </source>
</evidence>
<protein>
    <submittedName>
        <fullName evidence="3">DNA polymerase ligase N-terminal domain-containing protein</fullName>
    </submittedName>
</protein>
<dbReference type="EMBL" id="JBHSDK010000058">
    <property type="protein sequence ID" value="MFC4337672.1"/>
    <property type="molecule type" value="Genomic_DNA"/>
</dbReference>
<sequence>MRTENHTLEHAGFEGTIPKGPHGAGTVVVWDTGTYRNLTEDDGAEFPVEETLDDGHLVVWLDGERLTGAFALTKVRRHRKWLLIKRADLPSWWRNEKRDSGTPETTEALAERGGERFVVDGEPSTASGSARVALRWVVGMRTDERTSPARSAIPPMAVVTWDRSVDEAGRGRVPR</sequence>
<evidence type="ECO:0000313" key="4">
    <source>
        <dbReference type="Proteomes" id="UP001595823"/>
    </source>
</evidence>
<dbReference type="Proteomes" id="UP001595823">
    <property type="component" value="Unassembled WGS sequence"/>
</dbReference>
<comment type="caution">
    <text evidence="3">The sequence shown here is derived from an EMBL/GenBank/DDBJ whole genome shotgun (WGS) entry which is preliminary data.</text>
</comment>
<accession>A0ABV8U4C0</accession>
<proteinExistence type="predicted"/>
<dbReference type="Pfam" id="PF13298">
    <property type="entry name" value="LigD_N"/>
    <property type="match status" value="1"/>
</dbReference>
<gene>
    <name evidence="3" type="ORF">ACFPET_20975</name>
</gene>
<dbReference type="GO" id="GO:0016874">
    <property type="term" value="F:ligase activity"/>
    <property type="evidence" value="ECO:0007669"/>
    <property type="project" value="UniProtKB-KW"/>
</dbReference>
<feature type="compositionally biased region" description="Basic and acidic residues" evidence="1">
    <location>
        <begin position="1"/>
        <end position="12"/>
    </location>
</feature>